<dbReference type="PROSITE" id="PS50011">
    <property type="entry name" value="PROTEIN_KINASE_DOM"/>
    <property type="match status" value="2"/>
</dbReference>
<feature type="domain" description="Protein kinase" evidence="3">
    <location>
        <begin position="349"/>
        <end position="622"/>
    </location>
</feature>
<dbReference type="FunFam" id="1.10.510.10:FF:001146">
    <property type="entry name" value="Protein CBG08226"/>
    <property type="match status" value="1"/>
</dbReference>
<dbReference type="GO" id="GO:0005524">
    <property type="term" value="F:ATP binding"/>
    <property type="evidence" value="ECO:0007669"/>
    <property type="project" value="UniProtKB-UniRule"/>
</dbReference>
<evidence type="ECO:0000256" key="2">
    <source>
        <dbReference type="SAM" id="MobiDB-lite"/>
    </source>
</evidence>
<comment type="caution">
    <text evidence="4">The sequence shown here is derived from an EMBL/GenBank/DDBJ whole genome shotgun (WGS) entry which is preliminary data.</text>
</comment>
<dbReference type="OrthoDB" id="194358at2759"/>
<dbReference type="InterPro" id="IPR017441">
    <property type="entry name" value="Protein_kinase_ATP_BS"/>
</dbReference>
<protein>
    <recommendedName>
        <fullName evidence="3">Protein kinase domain-containing protein</fullName>
    </recommendedName>
</protein>
<evidence type="ECO:0000256" key="1">
    <source>
        <dbReference type="PROSITE-ProRule" id="PRU10141"/>
    </source>
</evidence>
<dbReference type="Gene3D" id="1.10.510.10">
    <property type="entry name" value="Transferase(Phosphotransferase) domain 1"/>
    <property type="match status" value="2"/>
</dbReference>
<accession>A0A8S1EX51</accession>
<dbReference type="PROSITE" id="PS00107">
    <property type="entry name" value="PROTEIN_KINASE_ATP"/>
    <property type="match status" value="1"/>
</dbReference>
<feature type="region of interest" description="Disordered" evidence="2">
    <location>
        <begin position="647"/>
        <end position="666"/>
    </location>
</feature>
<dbReference type="GO" id="GO:0004672">
    <property type="term" value="F:protein kinase activity"/>
    <property type="evidence" value="ECO:0007669"/>
    <property type="project" value="InterPro"/>
</dbReference>
<feature type="domain" description="Protein kinase" evidence="3">
    <location>
        <begin position="1"/>
        <end position="336"/>
    </location>
</feature>
<keyword evidence="1" id="KW-0067">ATP-binding</keyword>
<dbReference type="SUPFAM" id="SSF56112">
    <property type="entry name" value="Protein kinase-like (PK-like)"/>
    <property type="match status" value="2"/>
</dbReference>
<dbReference type="InterPro" id="IPR050235">
    <property type="entry name" value="CK1_Ser-Thr_kinase"/>
</dbReference>
<dbReference type="SMART" id="SM00220">
    <property type="entry name" value="S_TKc"/>
    <property type="match status" value="1"/>
</dbReference>
<name>A0A8S1EX51_9PELO</name>
<organism evidence="4 5">
    <name type="scientific">Caenorhabditis bovis</name>
    <dbReference type="NCBI Taxonomy" id="2654633"/>
    <lineage>
        <taxon>Eukaryota</taxon>
        <taxon>Metazoa</taxon>
        <taxon>Ecdysozoa</taxon>
        <taxon>Nematoda</taxon>
        <taxon>Chromadorea</taxon>
        <taxon>Rhabditida</taxon>
        <taxon>Rhabditina</taxon>
        <taxon>Rhabditomorpha</taxon>
        <taxon>Rhabditoidea</taxon>
        <taxon>Rhabditidae</taxon>
        <taxon>Peloderinae</taxon>
        <taxon>Caenorhabditis</taxon>
    </lineage>
</organism>
<dbReference type="AlphaFoldDB" id="A0A8S1EX51"/>
<reference evidence="4 5" key="1">
    <citation type="submission" date="2020-04" db="EMBL/GenBank/DDBJ databases">
        <authorList>
            <person name="Laetsch R D."/>
            <person name="Stevens L."/>
            <person name="Kumar S."/>
            <person name="Blaxter L. M."/>
        </authorList>
    </citation>
    <scope>NUCLEOTIDE SEQUENCE [LARGE SCALE GENOMIC DNA]</scope>
</reference>
<dbReference type="Pfam" id="PF00069">
    <property type="entry name" value="Pkinase"/>
    <property type="match status" value="1"/>
</dbReference>
<evidence type="ECO:0000313" key="5">
    <source>
        <dbReference type="Proteomes" id="UP000494206"/>
    </source>
</evidence>
<keyword evidence="1" id="KW-0547">Nucleotide-binding</keyword>
<dbReference type="EMBL" id="CADEPM010000005">
    <property type="protein sequence ID" value="CAB3405929.1"/>
    <property type="molecule type" value="Genomic_DNA"/>
</dbReference>
<dbReference type="PANTHER" id="PTHR11909">
    <property type="entry name" value="CASEIN KINASE-RELATED"/>
    <property type="match status" value="1"/>
</dbReference>
<dbReference type="InterPro" id="IPR000719">
    <property type="entry name" value="Prot_kinase_dom"/>
</dbReference>
<proteinExistence type="predicted"/>
<keyword evidence="5" id="KW-1185">Reference proteome</keyword>
<evidence type="ECO:0000259" key="3">
    <source>
        <dbReference type="PROSITE" id="PS50011"/>
    </source>
</evidence>
<feature type="binding site" evidence="1">
    <location>
        <position position="380"/>
    </location>
    <ligand>
        <name>ATP</name>
        <dbReference type="ChEBI" id="CHEBI:30616"/>
    </ligand>
</feature>
<dbReference type="InterPro" id="IPR011009">
    <property type="entry name" value="Kinase-like_dom_sf"/>
</dbReference>
<evidence type="ECO:0000313" key="4">
    <source>
        <dbReference type="EMBL" id="CAB3405929.1"/>
    </source>
</evidence>
<sequence length="666" mass="76910">MRTAQSNTPGKLGRVKSGTSLSGVRYRYKPGEEVEGVNTYKVLHVLRKSNKYGRVDVYTVKEPEQEDECRLKIGNLELGKLKLEASILKHSLKFPGERCFPDLYEYGTIPKHKLEFVVISQLGTNLEEIMRKVVKGLFSLECVMNIAISTLKGIQDLHKLGYVHRNIRPAAFYVGMKDRDSNIYIQDFRAARKIFDKERRHLPARSKVKWHGTKRYASRASLNEKDQGRRDDLESWIYMIFAILDSESITWKKESDLKRNAADKDVFMRNSIPTQYAKMPEDMKQAVSYVNDLLYDTEPEYTKLVGIIMDIRQKLQKAETAQRSQRKKKPTRKKLITGDVIRSEGKPGWKVINLLGSGGFGDVYKVYREGGSPDKCYALKTESEDGDRRLLRLKVEVNVMMKTAEKIKSFEHFIEFVDRGKCEALKCKFVVMGLVGPSIDDIRKKYLLSSFSKNTCFNIAIQTVQAVADLHSIGYLHRDIKPANYAVGLNEFESVIYMLDFGIAKSFLDADGNHKAPRKKVKFLGTMRFASRACMRQIDQGRKDDLECWIYMFFDLMDEHFGIPWRRLMEPKAILKMKEKFFIGEFPEVFKRVPKSMSNILQYVNGLEYESTPDYEYILTFLKTCAKDNGIKPDKKLDWIGKLKKKAFDTDSEKSDKNQKQSGEDE</sequence>
<dbReference type="Proteomes" id="UP000494206">
    <property type="component" value="Unassembled WGS sequence"/>
</dbReference>
<gene>
    <name evidence="4" type="ORF">CBOVIS_LOCUS8068</name>
</gene>